<evidence type="ECO:0000256" key="1">
    <source>
        <dbReference type="SAM" id="Phobius"/>
    </source>
</evidence>
<feature type="transmembrane region" description="Helical" evidence="1">
    <location>
        <begin position="91"/>
        <end position="111"/>
    </location>
</feature>
<proteinExistence type="predicted"/>
<organism evidence="3 4">
    <name type="scientific">Paramarasmius palmivorus</name>
    <dbReference type="NCBI Taxonomy" id="297713"/>
    <lineage>
        <taxon>Eukaryota</taxon>
        <taxon>Fungi</taxon>
        <taxon>Dikarya</taxon>
        <taxon>Basidiomycota</taxon>
        <taxon>Agaricomycotina</taxon>
        <taxon>Agaricomycetes</taxon>
        <taxon>Agaricomycetidae</taxon>
        <taxon>Agaricales</taxon>
        <taxon>Marasmiineae</taxon>
        <taxon>Marasmiaceae</taxon>
        <taxon>Paramarasmius</taxon>
    </lineage>
</organism>
<feature type="transmembrane region" description="Helical" evidence="1">
    <location>
        <begin position="59"/>
        <end position="85"/>
    </location>
</feature>
<protein>
    <recommendedName>
        <fullName evidence="2">Putative ER transporter 6TM N-terminal domain-containing protein</fullName>
    </recommendedName>
</protein>
<dbReference type="InterPro" id="IPR018823">
    <property type="entry name" value="ArAE_2_N"/>
</dbReference>
<keyword evidence="1" id="KW-1133">Transmembrane helix</keyword>
<dbReference type="Proteomes" id="UP001383192">
    <property type="component" value="Unassembled WGS sequence"/>
</dbReference>
<name>A0AAW0EF41_9AGAR</name>
<dbReference type="Pfam" id="PF10337">
    <property type="entry name" value="ArAE_2_N"/>
    <property type="match status" value="1"/>
</dbReference>
<keyword evidence="1" id="KW-0472">Membrane</keyword>
<reference evidence="3 4" key="1">
    <citation type="submission" date="2024-01" db="EMBL/GenBank/DDBJ databases">
        <title>A draft genome for a cacao thread blight-causing isolate of Paramarasmius palmivorus.</title>
        <authorList>
            <person name="Baruah I.K."/>
            <person name="Bukari Y."/>
            <person name="Amoako-Attah I."/>
            <person name="Meinhardt L.W."/>
            <person name="Bailey B.A."/>
            <person name="Cohen S.P."/>
        </authorList>
    </citation>
    <scope>NUCLEOTIDE SEQUENCE [LARGE SCALE GENOMIC DNA]</scope>
    <source>
        <strain evidence="3 4">GH-12</strain>
    </source>
</reference>
<evidence type="ECO:0000259" key="2">
    <source>
        <dbReference type="Pfam" id="PF10337"/>
    </source>
</evidence>
<gene>
    <name evidence="3" type="ORF">VNI00_000173</name>
</gene>
<evidence type="ECO:0000313" key="4">
    <source>
        <dbReference type="Proteomes" id="UP001383192"/>
    </source>
</evidence>
<feature type="domain" description="Putative ER transporter 6TM N-terminal" evidence="2">
    <location>
        <begin position="20"/>
        <end position="217"/>
    </location>
</feature>
<dbReference type="PANTHER" id="PTHR37994">
    <property type="entry name" value="ARAE_2_N DOMAIN-CONTAINING PROTEIN-RELATED"/>
    <property type="match status" value="1"/>
</dbReference>
<sequence length="236" mass="25959">MRLAHLARRNRDESVNIFEAIASGGRYIEAAPTVVLGVFMFVGTVVLLYIRARKGPGPYLFACILSCICLTISLTTSALVPFPYYQIGQAILIPLGFHSVIAVLAAMLLFPQTVSAQFTARLQDVFGPLVKSIDLHRELLKMPSTSPDFVKTSESLSEVVKGAEAALTPVAIAGRLLQSDLIYNRFQPTDYKSIHNLARRMAVRANGMTIYWTLIDPLRERFPVTPAPQDLALLAP</sequence>
<dbReference type="EMBL" id="JAYKXP010000001">
    <property type="protein sequence ID" value="KAK7062685.1"/>
    <property type="molecule type" value="Genomic_DNA"/>
</dbReference>
<dbReference type="PANTHER" id="PTHR37994:SF1">
    <property type="entry name" value="ER TRANSPORTER 6TM N-TERMINAL DOMAIN-CONTAINING PROTEIN"/>
    <property type="match status" value="1"/>
</dbReference>
<feature type="transmembrane region" description="Helical" evidence="1">
    <location>
        <begin position="30"/>
        <end position="50"/>
    </location>
</feature>
<keyword evidence="4" id="KW-1185">Reference proteome</keyword>
<evidence type="ECO:0000313" key="3">
    <source>
        <dbReference type="EMBL" id="KAK7062685.1"/>
    </source>
</evidence>
<accession>A0AAW0EF41</accession>
<comment type="caution">
    <text evidence="3">The sequence shown here is derived from an EMBL/GenBank/DDBJ whole genome shotgun (WGS) entry which is preliminary data.</text>
</comment>
<dbReference type="AlphaFoldDB" id="A0AAW0EF41"/>
<keyword evidence="1" id="KW-0812">Transmembrane</keyword>